<keyword evidence="1" id="KW-0812">Transmembrane</keyword>
<keyword evidence="1" id="KW-0472">Membrane</keyword>
<feature type="transmembrane region" description="Helical" evidence="1">
    <location>
        <begin position="6"/>
        <end position="25"/>
    </location>
</feature>
<accession>X0Z660</accession>
<reference evidence="2" key="1">
    <citation type="journal article" date="2014" name="Front. Microbiol.">
        <title>High frequency of phylogenetically diverse reductive dehalogenase-homologous genes in deep subseafloor sedimentary metagenomes.</title>
        <authorList>
            <person name="Kawai M."/>
            <person name="Futagami T."/>
            <person name="Toyoda A."/>
            <person name="Takaki Y."/>
            <person name="Nishi S."/>
            <person name="Hori S."/>
            <person name="Arai W."/>
            <person name="Tsubouchi T."/>
            <person name="Morono Y."/>
            <person name="Uchiyama I."/>
            <person name="Ito T."/>
            <person name="Fujiyama A."/>
            <person name="Inagaki F."/>
            <person name="Takami H."/>
        </authorList>
    </citation>
    <scope>NUCLEOTIDE SEQUENCE</scope>
    <source>
        <strain evidence="2">Expedition CK06-06</strain>
    </source>
</reference>
<gene>
    <name evidence="2" type="ORF">S01H4_12526</name>
</gene>
<feature type="transmembrane region" description="Helical" evidence="1">
    <location>
        <begin position="37"/>
        <end position="54"/>
    </location>
</feature>
<comment type="caution">
    <text evidence="2">The sequence shown here is derived from an EMBL/GenBank/DDBJ whole genome shotgun (WGS) entry which is preliminary data.</text>
</comment>
<evidence type="ECO:0000256" key="1">
    <source>
        <dbReference type="SAM" id="Phobius"/>
    </source>
</evidence>
<name>X0Z660_9ZZZZ</name>
<feature type="non-terminal residue" evidence="2">
    <location>
        <position position="1"/>
    </location>
</feature>
<protein>
    <submittedName>
        <fullName evidence="2">Uncharacterized protein</fullName>
    </submittedName>
</protein>
<dbReference type="AlphaFoldDB" id="X0Z660"/>
<keyword evidence="1" id="KW-1133">Transmembrane helix</keyword>
<sequence>SPDIISSTAALTGIGYGLLLFFSFIGEIRPGNWLKRLISFLVGVIGIGIIYLGLKLILPSEGQSLYQLSRFFRYLLLGIWISFVAPWLFIRMGLAQKVEKKS</sequence>
<evidence type="ECO:0000313" key="2">
    <source>
        <dbReference type="EMBL" id="GAG64594.1"/>
    </source>
</evidence>
<dbReference type="EMBL" id="BART01005343">
    <property type="protein sequence ID" value="GAG64594.1"/>
    <property type="molecule type" value="Genomic_DNA"/>
</dbReference>
<feature type="transmembrane region" description="Helical" evidence="1">
    <location>
        <begin position="74"/>
        <end position="94"/>
    </location>
</feature>
<organism evidence="2">
    <name type="scientific">marine sediment metagenome</name>
    <dbReference type="NCBI Taxonomy" id="412755"/>
    <lineage>
        <taxon>unclassified sequences</taxon>
        <taxon>metagenomes</taxon>
        <taxon>ecological metagenomes</taxon>
    </lineage>
</organism>
<proteinExistence type="predicted"/>